<dbReference type="Proteomes" id="UP000509448">
    <property type="component" value="Chromosome"/>
</dbReference>
<dbReference type="OrthoDB" id="4249at2157"/>
<proteinExistence type="predicted"/>
<evidence type="ECO:0000313" key="2">
    <source>
        <dbReference type="Proteomes" id="UP000509448"/>
    </source>
</evidence>
<organism evidence="1 2">
    <name type="scientific">Conexivisphaera calida</name>
    <dbReference type="NCBI Taxonomy" id="1874277"/>
    <lineage>
        <taxon>Archaea</taxon>
        <taxon>Nitrososphaerota</taxon>
        <taxon>Conexivisphaeria</taxon>
        <taxon>Conexivisphaerales</taxon>
        <taxon>Conexivisphaeraceae</taxon>
        <taxon>Conexivisphaera</taxon>
    </lineage>
</organism>
<accession>A0A4P2VF31</accession>
<dbReference type="AlphaFoldDB" id="A0A4P2VF31"/>
<dbReference type="EMBL" id="AP018732">
    <property type="protein sequence ID" value="BBE42617.1"/>
    <property type="molecule type" value="Genomic_DNA"/>
</dbReference>
<keyword evidence="2" id="KW-1185">Reference proteome</keyword>
<dbReference type="KEGG" id="ccai:NAS2_1228"/>
<dbReference type="RefSeq" id="WP_174448829.1">
    <property type="nucleotide sequence ID" value="NZ_AP018732.1"/>
</dbReference>
<protein>
    <submittedName>
        <fullName evidence="1">Uncharacterized protein</fullName>
    </submittedName>
</protein>
<evidence type="ECO:0000313" key="1">
    <source>
        <dbReference type="EMBL" id="BBE42617.1"/>
    </source>
</evidence>
<name>A0A4P2VF31_9ARCH</name>
<reference evidence="1 2" key="1">
    <citation type="journal article" date="2019" name="ISME J.">
        <title>Isolation and characterization of a thermophilic sulfur- and iron-reducing thaumarchaeote from a terrestrial acidic hot spring.</title>
        <authorList>
            <person name="Kato S."/>
            <person name="Itoh T."/>
            <person name="Yuki M."/>
            <person name="Nagamori M."/>
            <person name="Ohnishi M."/>
            <person name="Uematsu K."/>
            <person name="Suzuki K."/>
            <person name="Takashina T."/>
            <person name="Ohkuma M."/>
        </authorList>
    </citation>
    <scope>NUCLEOTIDE SEQUENCE [LARGE SCALE GENOMIC DNA]</scope>
    <source>
        <strain evidence="1 2">NAS-02</strain>
    </source>
</reference>
<dbReference type="GeneID" id="55585040"/>
<sequence length="58" mass="6655">MVEWEAFDVKARKKVKILDAEVKQLKNGRWAVVGKSAETGIKVFRFLTKAEAEKYGKK</sequence>
<gene>
    <name evidence="1" type="ORF">NAS2_1228</name>
</gene>